<dbReference type="PANTHER" id="PTHR21363:SF0">
    <property type="entry name" value="PREPHENATE DEHYDROGENASE [NADP(+)]"/>
    <property type="match status" value="1"/>
</dbReference>
<evidence type="ECO:0000256" key="2">
    <source>
        <dbReference type="ARBA" id="ARBA00007964"/>
    </source>
</evidence>
<protein>
    <recommendedName>
        <fullName evidence="4">Prephenate dehydrogenase</fullName>
        <ecNumber evidence="3">1.3.1.12</ecNumber>
    </recommendedName>
</protein>
<dbReference type="EMBL" id="CP041217">
    <property type="protein sequence ID" value="QDH19501.1"/>
    <property type="molecule type" value="Genomic_DNA"/>
</dbReference>
<dbReference type="PROSITE" id="PS51671">
    <property type="entry name" value="ACT"/>
    <property type="match status" value="1"/>
</dbReference>
<keyword evidence="5" id="KW-0827">Tyrosine biosynthesis</keyword>
<dbReference type="GO" id="GO:0008977">
    <property type="term" value="F:prephenate dehydrogenase (NAD+) activity"/>
    <property type="evidence" value="ECO:0007669"/>
    <property type="project" value="UniProtKB-EC"/>
</dbReference>
<keyword evidence="15" id="KW-1185">Reference proteome</keyword>
<keyword evidence="6" id="KW-0028">Amino-acid biosynthesis</keyword>
<dbReference type="Pfam" id="PF01842">
    <property type="entry name" value="ACT"/>
    <property type="match status" value="1"/>
</dbReference>
<evidence type="ECO:0000256" key="3">
    <source>
        <dbReference type="ARBA" id="ARBA00012068"/>
    </source>
</evidence>
<dbReference type="Gene3D" id="3.40.50.720">
    <property type="entry name" value="NAD(P)-binding Rossmann-like Domain"/>
    <property type="match status" value="1"/>
</dbReference>
<evidence type="ECO:0000313" key="15">
    <source>
        <dbReference type="Proteomes" id="UP000316968"/>
    </source>
</evidence>
<dbReference type="GO" id="GO:0004665">
    <property type="term" value="F:prephenate dehydrogenase (NADP+) activity"/>
    <property type="evidence" value="ECO:0007669"/>
    <property type="project" value="InterPro"/>
</dbReference>
<dbReference type="Gene3D" id="3.30.70.260">
    <property type="match status" value="1"/>
</dbReference>
<sequence length="384" mass="42292">MAQVRARQQPERNEPYEARLTSMKIAVIGVGLIGGSLALCFRGKPGLELVGYSNRQDLADLSVELGVVDSATLSLEEAVQDADFIFLSTPVGLLETYLEQVHALPLKKGCIVTDVGSTKDSIAAKARQLDWEDACFIGGHPMAGSERSGVQAATSLLFENAYYVLTPEPGTDPARIAALTELLSHTRAKVICLEPGQHDEIVGAISHLPHIIAVALVNQISGYHDSNPLYRTLAAGGFRDITRIASSDPVVWRDILLNNRFNLLKLLRDWNVQVESFIDQLEREDGEGISARFRDAGDFRDELPERRKGAIAKTYDLYLDVPDHPGIIGRITTELGSQGVNLSNLQIIESREDVPGLMRLSFRDEIQMERARKVLTGLEFDVYA</sequence>
<comment type="similarity">
    <text evidence="2">Belongs to the prephenate/arogenate dehydrogenase family.</text>
</comment>
<organism evidence="14 15">
    <name type="scientific">Saccharibacillus brassicae</name>
    <dbReference type="NCBI Taxonomy" id="2583377"/>
    <lineage>
        <taxon>Bacteria</taxon>
        <taxon>Bacillati</taxon>
        <taxon>Bacillota</taxon>
        <taxon>Bacilli</taxon>
        <taxon>Bacillales</taxon>
        <taxon>Paenibacillaceae</taxon>
        <taxon>Saccharibacillus</taxon>
    </lineage>
</organism>
<reference evidence="14 15" key="1">
    <citation type="submission" date="2019-06" db="EMBL/GenBank/DDBJ databases">
        <title>Saccharibacillus brassicae sp. nov., an endophytic bacterium isolated from Chinese cabbage seeds (Brassica pekinensis).</title>
        <authorList>
            <person name="Jiang L."/>
            <person name="Lee J."/>
            <person name="Kim S.W."/>
        </authorList>
    </citation>
    <scope>NUCLEOTIDE SEQUENCE [LARGE SCALE GENOMIC DNA]</scope>
    <source>
        <strain evidence="15">KCTC 43072 / ATSA2</strain>
    </source>
</reference>
<dbReference type="InterPro" id="IPR002912">
    <property type="entry name" value="ACT_dom"/>
</dbReference>
<dbReference type="GO" id="GO:0006571">
    <property type="term" value="P:tyrosine biosynthetic process"/>
    <property type="evidence" value="ECO:0007669"/>
    <property type="project" value="UniProtKB-UniPathway"/>
</dbReference>
<feature type="domain" description="ACT" evidence="13">
    <location>
        <begin position="316"/>
        <end position="384"/>
    </location>
</feature>
<evidence type="ECO:0000256" key="1">
    <source>
        <dbReference type="ARBA" id="ARBA00005067"/>
    </source>
</evidence>
<dbReference type="OrthoDB" id="9802008at2"/>
<keyword evidence="11" id="KW-0472">Membrane</keyword>
<evidence type="ECO:0000256" key="8">
    <source>
        <dbReference type="ARBA" id="ARBA00023027"/>
    </source>
</evidence>
<evidence type="ECO:0000256" key="4">
    <source>
        <dbReference type="ARBA" id="ARBA00016891"/>
    </source>
</evidence>
<comment type="catalytic activity">
    <reaction evidence="10">
        <text>prephenate + NAD(+) = 3-(4-hydroxyphenyl)pyruvate + CO2 + NADH</text>
        <dbReference type="Rhea" id="RHEA:13869"/>
        <dbReference type="ChEBI" id="CHEBI:16526"/>
        <dbReference type="ChEBI" id="CHEBI:29934"/>
        <dbReference type="ChEBI" id="CHEBI:36242"/>
        <dbReference type="ChEBI" id="CHEBI:57540"/>
        <dbReference type="ChEBI" id="CHEBI:57945"/>
        <dbReference type="EC" id="1.3.1.12"/>
    </reaction>
</comment>
<evidence type="ECO:0000259" key="13">
    <source>
        <dbReference type="PROSITE" id="PS51671"/>
    </source>
</evidence>
<dbReference type="NCBIfam" id="NF005107">
    <property type="entry name" value="PRK06545.1-5"/>
    <property type="match status" value="1"/>
</dbReference>
<evidence type="ECO:0000256" key="9">
    <source>
        <dbReference type="ARBA" id="ARBA00023141"/>
    </source>
</evidence>
<dbReference type="InterPro" id="IPR008927">
    <property type="entry name" value="6-PGluconate_DH-like_C_sf"/>
</dbReference>
<comment type="pathway">
    <text evidence="1">Amino-acid biosynthesis; L-tyrosine biosynthesis; (4-hydroxyphenyl)pyruvate from prephenate (NAD(+) route): step 1/1.</text>
</comment>
<dbReference type="SUPFAM" id="SSF55021">
    <property type="entry name" value="ACT-like"/>
    <property type="match status" value="1"/>
</dbReference>
<dbReference type="PROSITE" id="PS51176">
    <property type="entry name" value="PDH_ADH"/>
    <property type="match status" value="1"/>
</dbReference>
<dbReference type="InterPro" id="IPR036291">
    <property type="entry name" value="NAD(P)-bd_dom_sf"/>
</dbReference>
<dbReference type="Gene3D" id="1.10.3660.10">
    <property type="entry name" value="6-phosphogluconate dehydrogenase C-terminal like domain"/>
    <property type="match status" value="1"/>
</dbReference>
<dbReference type="Pfam" id="PF02153">
    <property type="entry name" value="PDH_N"/>
    <property type="match status" value="1"/>
</dbReference>
<evidence type="ECO:0000256" key="6">
    <source>
        <dbReference type="ARBA" id="ARBA00022605"/>
    </source>
</evidence>
<evidence type="ECO:0000256" key="5">
    <source>
        <dbReference type="ARBA" id="ARBA00022498"/>
    </source>
</evidence>
<evidence type="ECO:0000256" key="7">
    <source>
        <dbReference type="ARBA" id="ARBA00023002"/>
    </source>
</evidence>
<dbReference type="FunFam" id="1.10.3660.10:FF:000003">
    <property type="entry name" value="Prephenate dehydrogenase"/>
    <property type="match status" value="1"/>
</dbReference>
<keyword evidence="7 14" id="KW-0560">Oxidoreductase</keyword>
<name>A0A4Y6UT13_SACBS</name>
<dbReference type="KEGG" id="saca:FFV09_00685"/>
<dbReference type="SUPFAM" id="SSF51735">
    <property type="entry name" value="NAD(P)-binding Rossmann-fold domains"/>
    <property type="match status" value="1"/>
</dbReference>
<dbReference type="AlphaFoldDB" id="A0A4Y6UT13"/>
<evidence type="ECO:0000256" key="10">
    <source>
        <dbReference type="ARBA" id="ARBA00049260"/>
    </source>
</evidence>
<dbReference type="GO" id="GO:0070403">
    <property type="term" value="F:NAD+ binding"/>
    <property type="evidence" value="ECO:0007669"/>
    <property type="project" value="InterPro"/>
</dbReference>
<evidence type="ECO:0000259" key="12">
    <source>
        <dbReference type="PROSITE" id="PS51176"/>
    </source>
</evidence>
<feature type="transmembrane region" description="Helical" evidence="11">
    <location>
        <begin position="21"/>
        <end position="39"/>
    </location>
</feature>
<dbReference type="EC" id="1.3.1.12" evidence="3"/>
<keyword evidence="11" id="KW-1133">Transmembrane helix</keyword>
<keyword evidence="8" id="KW-0520">NAD</keyword>
<dbReference type="InterPro" id="IPR046826">
    <property type="entry name" value="PDH_N"/>
</dbReference>
<dbReference type="InterPro" id="IPR045865">
    <property type="entry name" value="ACT-like_dom_sf"/>
</dbReference>
<dbReference type="PANTHER" id="PTHR21363">
    <property type="entry name" value="PREPHENATE DEHYDROGENASE"/>
    <property type="match status" value="1"/>
</dbReference>
<dbReference type="UniPathway" id="UPA00122">
    <property type="reaction ID" value="UER00961"/>
</dbReference>
<feature type="domain" description="Prephenate/arogenate dehydrogenase" evidence="12">
    <location>
        <begin position="23"/>
        <end position="311"/>
    </location>
</feature>
<dbReference type="Pfam" id="PF20463">
    <property type="entry name" value="PDH_C"/>
    <property type="match status" value="1"/>
</dbReference>
<proteinExistence type="inferred from homology"/>
<gene>
    <name evidence="14" type="ORF">FFV09_00685</name>
</gene>
<evidence type="ECO:0000313" key="14">
    <source>
        <dbReference type="EMBL" id="QDH19501.1"/>
    </source>
</evidence>
<evidence type="ECO:0000256" key="11">
    <source>
        <dbReference type="SAM" id="Phobius"/>
    </source>
</evidence>
<keyword evidence="9" id="KW-0057">Aromatic amino acid biosynthesis</keyword>
<dbReference type="InterPro" id="IPR046825">
    <property type="entry name" value="PDH_C"/>
</dbReference>
<dbReference type="InterPro" id="IPR003099">
    <property type="entry name" value="Prephen_DH"/>
</dbReference>
<dbReference type="InterPro" id="IPR050812">
    <property type="entry name" value="Preph/Arog_dehydrog"/>
</dbReference>
<dbReference type="FunFam" id="3.40.50.720:FF:000208">
    <property type="entry name" value="Prephenate dehydrogenase"/>
    <property type="match status" value="1"/>
</dbReference>
<dbReference type="SUPFAM" id="SSF48179">
    <property type="entry name" value="6-phosphogluconate dehydrogenase C-terminal domain-like"/>
    <property type="match status" value="1"/>
</dbReference>
<accession>A0A4Y6UT13</accession>
<dbReference type="Proteomes" id="UP000316968">
    <property type="component" value="Chromosome"/>
</dbReference>
<keyword evidence="11" id="KW-0812">Transmembrane</keyword>